<name>A0A1S2YNW4_CICAR</name>
<evidence type="ECO:0000256" key="7">
    <source>
        <dbReference type="SAM" id="SignalP"/>
    </source>
</evidence>
<evidence type="ECO:0000259" key="8">
    <source>
        <dbReference type="PROSITE" id="PS51485"/>
    </source>
</evidence>
<dbReference type="PANTHER" id="PTHR33021">
    <property type="entry name" value="BLUE COPPER PROTEIN"/>
    <property type="match status" value="1"/>
</dbReference>
<evidence type="ECO:0000256" key="1">
    <source>
        <dbReference type="ARBA" id="ARBA00022448"/>
    </source>
</evidence>
<keyword evidence="9" id="KW-1185">Reference proteome</keyword>
<dbReference type="PANTHER" id="PTHR33021:SF189">
    <property type="entry name" value="CUCUMBER PEELING CUPREDOXIN-LIKE"/>
    <property type="match status" value="1"/>
</dbReference>
<dbReference type="SUPFAM" id="SSF49503">
    <property type="entry name" value="Cupredoxins"/>
    <property type="match status" value="1"/>
</dbReference>
<dbReference type="InterPro" id="IPR039391">
    <property type="entry name" value="Phytocyanin-like"/>
</dbReference>
<dbReference type="GO" id="GO:0005886">
    <property type="term" value="C:plasma membrane"/>
    <property type="evidence" value="ECO:0007669"/>
    <property type="project" value="TreeGrafter"/>
</dbReference>
<sequence>MMSKLNNMSILLVIGFAAAILQSTEATDHIVGGSTGWISSPPASFYSNWASNITFRENDVLVFNFVAGAHTVAELNKANYDSCNLSQPIQVIGTSPAKITLNKTGEFYFSCSFQGHCSSGQKLSVKVISSSPAPANPPSPTNGPSPPPSGTTPSPPPSGTTPSPPPSGTTPSPPPSGTTPSPPPSGTTPSPPSPTPPTNGGSPPPSSPTQPDATPPSEGSATTLFATFSILIALVINLLF</sequence>
<dbReference type="GO" id="GO:0009055">
    <property type="term" value="F:electron transfer activity"/>
    <property type="evidence" value="ECO:0007669"/>
    <property type="project" value="InterPro"/>
</dbReference>
<reference evidence="10" key="2">
    <citation type="submission" date="2025-08" db="UniProtKB">
        <authorList>
            <consortium name="RefSeq"/>
        </authorList>
    </citation>
    <scope>IDENTIFICATION</scope>
    <source>
        <tissue evidence="10">Etiolated seedlings</tissue>
    </source>
</reference>
<keyword evidence="1" id="KW-0813">Transport</keyword>
<dbReference type="RefSeq" id="XP_004507625.1">
    <property type="nucleotide sequence ID" value="XM_004507568.3"/>
</dbReference>
<evidence type="ECO:0000256" key="2">
    <source>
        <dbReference type="ARBA" id="ARBA00022723"/>
    </source>
</evidence>
<evidence type="ECO:0000256" key="3">
    <source>
        <dbReference type="ARBA" id="ARBA00022982"/>
    </source>
</evidence>
<dbReference type="PaxDb" id="3827-XP_004507625.1"/>
<keyword evidence="3" id="KW-0249">Electron transport</keyword>
<dbReference type="PRINTS" id="PR01217">
    <property type="entry name" value="PRICHEXTENSN"/>
</dbReference>
<dbReference type="InterPro" id="IPR003245">
    <property type="entry name" value="Phytocyanin_dom"/>
</dbReference>
<proteinExistence type="predicted"/>
<keyword evidence="4" id="KW-0186">Copper</keyword>
<dbReference type="InterPro" id="IPR008972">
    <property type="entry name" value="Cupredoxin"/>
</dbReference>
<keyword evidence="7" id="KW-0732">Signal</keyword>
<dbReference type="OrthoDB" id="5421909at2759"/>
<dbReference type="AlphaFoldDB" id="A0A1S2YNW4"/>
<keyword evidence="5" id="KW-0325">Glycoprotein</keyword>
<dbReference type="CDD" id="cd13920">
    <property type="entry name" value="Stellacyanin"/>
    <property type="match status" value="1"/>
</dbReference>
<dbReference type="GO" id="GO:0046872">
    <property type="term" value="F:metal ion binding"/>
    <property type="evidence" value="ECO:0007669"/>
    <property type="project" value="UniProtKB-KW"/>
</dbReference>
<dbReference type="Pfam" id="PF02298">
    <property type="entry name" value="Cu_bind_like"/>
    <property type="match status" value="1"/>
</dbReference>
<dbReference type="PROSITE" id="PS51485">
    <property type="entry name" value="PHYTOCYANIN"/>
    <property type="match status" value="1"/>
</dbReference>
<dbReference type="Gene3D" id="2.60.40.420">
    <property type="entry name" value="Cupredoxins - blue copper proteins"/>
    <property type="match status" value="1"/>
</dbReference>
<feature type="signal peptide" evidence="7">
    <location>
        <begin position="1"/>
        <end position="26"/>
    </location>
</feature>
<keyword evidence="2" id="KW-0479">Metal-binding</keyword>
<organism evidence="9 10">
    <name type="scientific">Cicer arietinum</name>
    <name type="common">Chickpea</name>
    <name type="synonym">Garbanzo</name>
    <dbReference type="NCBI Taxonomy" id="3827"/>
    <lineage>
        <taxon>Eukaryota</taxon>
        <taxon>Viridiplantae</taxon>
        <taxon>Streptophyta</taxon>
        <taxon>Embryophyta</taxon>
        <taxon>Tracheophyta</taxon>
        <taxon>Spermatophyta</taxon>
        <taxon>Magnoliopsida</taxon>
        <taxon>eudicotyledons</taxon>
        <taxon>Gunneridae</taxon>
        <taxon>Pentapetalae</taxon>
        <taxon>rosids</taxon>
        <taxon>fabids</taxon>
        <taxon>Fabales</taxon>
        <taxon>Fabaceae</taxon>
        <taxon>Papilionoideae</taxon>
        <taxon>50 kb inversion clade</taxon>
        <taxon>NPAAA clade</taxon>
        <taxon>Hologalegina</taxon>
        <taxon>IRL clade</taxon>
        <taxon>Cicereae</taxon>
        <taxon>Cicer</taxon>
    </lineage>
</organism>
<gene>
    <name evidence="10" type="primary">LOC101507955</name>
</gene>
<dbReference type="GeneID" id="101507955"/>
<feature type="chain" id="PRO_5010233525" evidence="7">
    <location>
        <begin position="27"/>
        <end position="240"/>
    </location>
</feature>
<dbReference type="Proteomes" id="UP000087171">
    <property type="component" value="Chromosome Ca7"/>
</dbReference>
<evidence type="ECO:0000256" key="6">
    <source>
        <dbReference type="SAM" id="MobiDB-lite"/>
    </source>
</evidence>
<evidence type="ECO:0000313" key="9">
    <source>
        <dbReference type="Proteomes" id="UP000087171"/>
    </source>
</evidence>
<evidence type="ECO:0000256" key="5">
    <source>
        <dbReference type="ARBA" id="ARBA00023180"/>
    </source>
</evidence>
<evidence type="ECO:0000313" key="10">
    <source>
        <dbReference type="RefSeq" id="XP_004507625.1"/>
    </source>
</evidence>
<protein>
    <submittedName>
        <fullName evidence="10">Cucumber peeling cupredoxin-like</fullName>
    </submittedName>
</protein>
<dbReference type="FunFam" id="2.60.40.420:FF:000003">
    <property type="entry name" value="Blue copper"/>
    <property type="match status" value="1"/>
</dbReference>
<feature type="compositionally biased region" description="Pro residues" evidence="6">
    <location>
        <begin position="134"/>
        <end position="208"/>
    </location>
</feature>
<evidence type="ECO:0000256" key="4">
    <source>
        <dbReference type="ARBA" id="ARBA00023008"/>
    </source>
</evidence>
<accession>A0A1S2YNW4</accession>
<feature type="region of interest" description="Disordered" evidence="6">
    <location>
        <begin position="128"/>
        <end position="220"/>
    </location>
</feature>
<dbReference type="KEGG" id="cam:101507955"/>
<reference evidence="9" key="1">
    <citation type="journal article" date="2013" name="Nat. Biotechnol.">
        <title>Draft genome sequence of chickpea (Cicer arietinum) provides a resource for trait improvement.</title>
        <authorList>
            <person name="Varshney R.K."/>
            <person name="Song C."/>
            <person name="Saxena R.K."/>
            <person name="Azam S."/>
            <person name="Yu S."/>
            <person name="Sharpe A.G."/>
            <person name="Cannon S."/>
            <person name="Baek J."/>
            <person name="Rosen B.D."/>
            <person name="Tar'an B."/>
            <person name="Millan T."/>
            <person name="Zhang X."/>
            <person name="Ramsay L.D."/>
            <person name="Iwata A."/>
            <person name="Wang Y."/>
            <person name="Nelson W."/>
            <person name="Farmer A.D."/>
            <person name="Gaur P.M."/>
            <person name="Soderlund C."/>
            <person name="Penmetsa R.V."/>
            <person name="Xu C."/>
            <person name="Bharti A.K."/>
            <person name="He W."/>
            <person name="Winter P."/>
            <person name="Zhao S."/>
            <person name="Hane J.K."/>
            <person name="Carrasquilla-Garcia N."/>
            <person name="Condie J.A."/>
            <person name="Upadhyaya H.D."/>
            <person name="Luo M.C."/>
            <person name="Thudi M."/>
            <person name="Gowda C.L."/>
            <person name="Singh N.P."/>
            <person name="Lichtenzveig J."/>
            <person name="Gali K.K."/>
            <person name="Rubio J."/>
            <person name="Nadarajan N."/>
            <person name="Dolezel J."/>
            <person name="Bansal K.C."/>
            <person name="Xu X."/>
            <person name="Edwards D."/>
            <person name="Zhang G."/>
            <person name="Kahl G."/>
            <person name="Gil J."/>
            <person name="Singh K.B."/>
            <person name="Datta S.K."/>
            <person name="Jackson S.A."/>
            <person name="Wang J."/>
            <person name="Cook D.R."/>
        </authorList>
    </citation>
    <scope>NUCLEOTIDE SEQUENCE [LARGE SCALE GENOMIC DNA]</scope>
    <source>
        <strain evidence="9">cv. CDC Frontier</strain>
    </source>
</reference>
<feature type="domain" description="Phytocyanin" evidence="8">
    <location>
        <begin position="27"/>
        <end position="129"/>
    </location>
</feature>
<dbReference type="eggNOG" id="ENOG502S4BK">
    <property type="taxonomic scope" value="Eukaryota"/>
</dbReference>